<organism evidence="2">
    <name type="scientific">Ixodes ricinus</name>
    <name type="common">Common tick</name>
    <name type="synonym">Acarus ricinus</name>
    <dbReference type="NCBI Taxonomy" id="34613"/>
    <lineage>
        <taxon>Eukaryota</taxon>
        <taxon>Metazoa</taxon>
        <taxon>Ecdysozoa</taxon>
        <taxon>Arthropoda</taxon>
        <taxon>Chelicerata</taxon>
        <taxon>Arachnida</taxon>
        <taxon>Acari</taxon>
        <taxon>Parasitiformes</taxon>
        <taxon>Ixodida</taxon>
        <taxon>Ixodoidea</taxon>
        <taxon>Ixodidae</taxon>
        <taxon>Ixodinae</taxon>
        <taxon>Ixodes</taxon>
    </lineage>
</organism>
<sequence>MAILWLCCYVFDVLIRCLIQTAFSSGIFPSMKTVCKSCATADRTSLKPCCSLLKKQLFFQKDKEFGTQRKRKEQITKPIDTLFRNHPALLAF</sequence>
<name>A0A6B0UHE7_IXORI</name>
<dbReference type="EMBL" id="GIFC01004650">
    <property type="protein sequence ID" value="MXU86733.1"/>
    <property type="molecule type" value="Transcribed_RNA"/>
</dbReference>
<accession>A0A6B0UHE7</accession>
<reference evidence="2" key="1">
    <citation type="submission" date="2019-12" db="EMBL/GenBank/DDBJ databases">
        <title>An insight into the sialome of adult female Ixodes ricinus ticks feeding for 6 days.</title>
        <authorList>
            <person name="Perner J."/>
            <person name="Ribeiro J.M.C."/>
        </authorList>
    </citation>
    <scope>NUCLEOTIDE SEQUENCE</scope>
    <source>
        <strain evidence="2">Semi-engorged</strain>
        <tissue evidence="2">Salivary glands</tissue>
    </source>
</reference>
<feature type="signal peptide" evidence="1">
    <location>
        <begin position="1"/>
        <end position="24"/>
    </location>
</feature>
<protein>
    <submittedName>
        <fullName evidence="2">Putative secreted protein</fullName>
    </submittedName>
</protein>
<feature type="chain" id="PRO_5025645293" evidence="1">
    <location>
        <begin position="25"/>
        <end position="92"/>
    </location>
</feature>
<keyword evidence="1" id="KW-0732">Signal</keyword>
<evidence type="ECO:0000313" key="2">
    <source>
        <dbReference type="EMBL" id="MXU86733.1"/>
    </source>
</evidence>
<dbReference type="AlphaFoldDB" id="A0A6B0UHE7"/>
<proteinExistence type="predicted"/>
<evidence type="ECO:0000256" key="1">
    <source>
        <dbReference type="SAM" id="SignalP"/>
    </source>
</evidence>